<keyword evidence="5" id="KW-0547">Nucleotide-binding</keyword>
<dbReference type="GO" id="GO:0005524">
    <property type="term" value="F:ATP binding"/>
    <property type="evidence" value="ECO:0007669"/>
    <property type="project" value="UniProtKB-KW"/>
</dbReference>
<dbReference type="InterPro" id="IPR003439">
    <property type="entry name" value="ABC_transporter-like_ATP-bd"/>
</dbReference>
<evidence type="ECO:0000256" key="4">
    <source>
        <dbReference type="ARBA" id="ARBA00022475"/>
    </source>
</evidence>
<dbReference type="AlphaFoldDB" id="A0A9D1SWI0"/>
<evidence type="ECO:0000256" key="2">
    <source>
        <dbReference type="ARBA" id="ARBA00005417"/>
    </source>
</evidence>
<proteinExistence type="inferred from homology"/>
<keyword evidence="7" id="KW-0472">Membrane</keyword>
<evidence type="ECO:0000256" key="3">
    <source>
        <dbReference type="ARBA" id="ARBA00022448"/>
    </source>
</evidence>
<keyword evidence="3" id="KW-0813">Transport</keyword>
<gene>
    <name evidence="10" type="ORF">IAC73_03090</name>
</gene>
<comment type="subcellular location">
    <subcellularLocation>
        <location evidence="1">Cell membrane</location>
        <topology evidence="1">Peripheral membrane protein</topology>
    </subcellularLocation>
</comment>
<sequence>MIKVVNLTKKFGDLLVLDDITESIYEGEKVVIVGPSGGGKSTFLRCLNVLEDPTSGQVFFEGVDLADLSVNINEHRRRMGMVFQQFNLFNNLTVRKNITLAPVKIGKQTLRKAKRRNAFLPLYNKWFETFGEKYNARVDQKRKKLESEVERLKTELEPVVSEWEQTKQVTEAAGRSHVSYDPELTKRKLALATAIEKAERKLARTVHAEEMKPVPLAFEDSKAIVAAANKRAEELLGRIGLLDKADVYPSTLSGGQKQRVAIARALAMNPKVMLFDEPTSALDPEMVGEVLDLIKQVADEGMTMVIVTHEMGFAREVGTRVLFMAEGKILEQNTPGEFFSSPQHPRLRDFLSKVL</sequence>
<feature type="domain" description="ABC transporter" evidence="9">
    <location>
        <begin position="2"/>
        <end position="351"/>
    </location>
</feature>
<evidence type="ECO:0000313" key="11">
    <source>
        <dbReference type="Proteomes" id="UP000886857"/>
    </source>
</evidence>
<evidence type="ECO:0000313" key="10">
    <source>
        <dbReference type="EMBL" id="HIU98811.1"/>
    </source>
</evidence>
<evidence type="ECO:0000256" key="1">
    <source>
        <dbReference type="ARBA" id="ARBA00004202"/>
    </source>
</evidence>
<dbReference type="GO" id="GO:0005886">
    <property type="term" value="C:plasma membrane"/>
    <property type="evidence" value="ECO:0007669"/>
    <property type="project" value="UniProtKB-SubCell"/>
</dbReference>
<reference evidence="10" key="2">
    <citation type="journal article" date="2021" name="PeerJ">
        <title>Extensive microbial diversity within the chicken gut microbiome revealed by metagenomics and culture.</title>
        <authorList>
            <person name="Gilroy R."/>
            <person name="Ravi A."/>
            <person name="Getino M."/>
            <person name="Pursley I."/>
            <person name="Horton D.L."/>
            <person name="Alikhan N.F."/>
            <person name="Baker D."/>
            <person name="Gharbi K."/>
            <person name="Hall N."/>
            <person name="Watson M."/>
            <person name="Adriaenssens E.M."/>
            <person name="Foster-Nyarko E."/>
            <person name="Jarju S."/>
            <person name="Secka A."/>
            <person name="Antonio M."/>
            <person name="Oren A."/>
            <person name="Chaudhuri R.R."/>
            <person name="La Ragione R."/>
            <person name="Hildebrand F."/>
            <person name="Pallen M.J."/>
        </authorList>
    </citation>
    <scope>NUCLEOTIDE SEQUENCE</scope>
    <source>
        <strain evidence="10">10406</strain>
    </source>
</reference>
<comment type="similarity">
    <text evidence="2">Belongs to the ABC transporter superfamily.</text>
</comment>
<dbReference type="InterPro" id="IPR003593">
    <property type="entry name" value="AAA+_ATPase"/>
</dbReference>
<dbReference type="InterPro" id="IPR027417">
    <property type="entry name" value="P-loop_NTPase"/>
</dbReference>
<dbReference type="PANTHER" id="PTHR43166">
    <property type="entry name" value="AMINO ACID IMPORT ATP-BINDING PROTEIN"/>
    <property type="match status" value="1"/>
</dbReference>
<dbReference type="InterPro" id="IPR017871">
    <property type="entry name" value="ABC_transporter-like_CS"/>
</dbReference>
<dbReference type="InterPro" id="IPR050086">
    <property type="entry name" value="MetN_ABC_transporter-like"/>
</dbReference>
<dbReference type="SUPFAM" id="SSF52540">
    <property type="entry name" value="P-loop containing nucleoside triphosphate hydrolases"/>
    <property type="match status" value="1"/>
</dbReference>
<dbReference type="Gene3D" id="3.40.50.300">
    <property type="entry name" value="P-loop containing nucleotide triphosphate hydrolases"/>
    <property type="match status" value="2"/>
</dbReference>
<evidence type="ECO:0000256" key="6">
    <source>
        <dbReference type="ARBA" id="ARBA00022840"/>
    </source>
</evidence>
<evidence type="ECO:0000256" key="8">
    <source>
        <dbReference type="SAM" id="Coils"/>
    </source>
</evidence>
<reference evidence="10" key="1">
    <citation type="submission" date="2020-10" db="EMBL/GenBank/DDBJ databases">
        <authorList>
            <person name="Gilroy R."/>
        </authorList>
    </citation>
    <scope>NUCLEOTIDE SEQUENCE</scope>
    <source>
        <strain evidence="10">10406</strain>
    </source>
</reference>
<evidence type="ECO:0000256" key="7">
    <source>
        <dbReference type="ARBA" id="ARBA00023136"/>
    </source>
</evidence>
<name>A0A9D1SWI0_9FIRM</name>
<accession>A0A9D1SWI0</accession>
<keyword evidence="4" id="KW-1003">Cell membrane</keyword>
<protein>
    <submittedName>
        <fullName evidence="10">ATP-binding cassette domain-containing protein</fullName>
    </submittedName>
</protein>
<dbReference type="PROSITE" id="PS00211">
    <property type="entry name" value="ABC_TRANSPORTER_1"/>
    <property type="match status" value="1"/>
</dbReference>
<dbReference type="GO" id="GO:0016887">
    <property type="term" value="F:ATP hydrolysis activity"/>
    <property type="evidence" value="ECO:0007669"/>
    <property type="project" value="InterPro"/>
</dbReference>
<feature type="coiled-coil region" evidence="8">
    <location>
        <begin position="135"/>
        <end position="162"/>
    </location>
</feature>
<evidence type="ECO:0000259" key="9">
    <source>
        <dbReference type="PROSITE" id="PS50893"/>
    </source>
</evidence>
<dbReference type="PROSITE" id="PS50893">
    <property type="entry name" value="ABC_TRANSPORTER_2"/>
    <property type="match status" value="1"/>
</dbReference>
<dbReference type="Proteomes" id="UP000886857">
    <property type="component" value="Unassembled WGS sequence"/>
</dbReference>
<dbReference type="Pfam" id="PF00005">
    <property type="entry name" value="ABC_tran"/>
    <property type="match status" value="1"/>
</dbReference>
<evidence type="ECO:0000256" key="5">
    <source>
        <dbReference type="ARBA" id="ARBA00022741"/>
    </source>
</evidence>
<dbReference type="EMBL" id="DVOE01000046">
    <property type="protein sequence ID" value="HIU98811.1"/>
    <property type="molecule type" value="Genomic_DNA"/>
</dbReference>
<comment type="caution">
    <text evidence="10">The sequence shown here is derived from an EMBL/GenBank/DDBJ whole genome shotgun (WGS) entry which is preliminary data.</text>
</comment>
<keyword evidence="8" id="KW-0175">Coiled coil</keyword>
<organism evidence="10 11">
    <name type="scientific">Candidatus Limadaptatus stercoripullorum</name>
    <dbReference type="NCBI Taxonomy" id="2840846"/>
    <lineage>
        <taxon>Bacteria</taxon>
        <taxon>Bacillati</taxon>
        <taxon>Bacillota</taxon>
        <taxon>Clostridia</taxon>
        <taxon>Eubacteriales</taxon>
        <taxon>Candidatus Limadaptatus</taxon>
    </lineage>
</organism>
<dbReference type="SMART" id="SM00382">
    <property type="entry name" value="AAA"/>
    <property type="match status" value="1"/>
</dbReference>
<dbReference type="PANTHER" id="PTHR43166:SF9">
    <property type="entry name" value="GLUTAMATE_ASPARTATE IMPORT ATP-BINDING PROTEIN GLTL"/>
    <property type="match status" value="1"/>
</dbReference>
<keyword evidence="6 10" id="KW-0067">ATP-binding</keyword>